<comment type="subcellular location">
    <subcellularLocation>
        <location evidence="3">Mitochondrion matrix</location>
    </subcellularLocation>
</comment>
<keyword evidence="5" id="KW-1185">Reference proteome</keyword>
<dbReference type="GO" id="GO:0005759">
    <property type="term" value="C:mitochondrial matrix"/>
    <property type="evidence" value="ECO:0007669"/>
    <property type="project" value="UniProtKB-SubCell"/>
</dbReference>
<dbReference type="InterPro" id="IPR028882">
    <property type="entry name" value="SDHAF2"/>
</dbReference>
<evidence type="ECO:0000313" key="5">
    <source>
        <dbReference type="Proteomes" id="UP000279236"/>
    </source>
</evidence>
<dbReference type="InterPro" id="IPR005631">
    <property type="entry name" value="SDH"/>
</dbReference>
<dbReference type="AlphaFoldDB" id="A0A427XI87"/>
<dbReference type="Gene3D" id="1.10.150.250">
    <property type="entry name" value="Flavinator of succinate dehydrogenase"/>
    <property type="match status" value="1"/>
</dbReference>
<sequence length="177" mass="20004">MSLRIAHAARAARAIVAPRVVASRALHASSSTAKDPFPLPFDPALAAAAAEARAARNPEDVIEDWAMPPPLDRTGESPDVLRARLVYQTRKRGTLENDLLFSTFARDNLPTMTVKEMQEFDKLLDEPDWDVYYWCTEKKPAPSKWAKTELLAKLKKHVKNEGKEHRFMPDLLDVQKK</sequence>
<comment type="subunit">
    <text evidence="3">Interacts with the flavoprotein subunit within the SDH catalytic dimer.</text>
</comment>
<dbReference type="GO" id="GO:0006099">
    <property type="term" value="P:tricarboxylic acid cycle"/>
    <property type="evidence" value="ECO:0007669"/>
    <property type="project" value="TreeGrafter"/>
</dbReference>
<dbReference type="FunFam" id="1.10.150.250:FF:000004">
    <property type="entry name" value="Succinate dehydrogenase assembly factor 2, mitochondrial"/>
    <property type="match status" value="1"/>
</dbReference>
<name>A0A427XI87_9TREE</name>
<dbReference type="HAMAP" id="MF_03057">
    <property type="entry name" value="SDHAF2"/>
    <property type="match status" value="1"/>
</dbReference>
<protein>
    <recommendedName>
        <fullName evidence="3">Succinate dehydrogenase assembly factor 2, mitochondrial</fullName>
        <shortName evidence="3">SDH assembly factor 2</shortName>
        <shortName evidence="3">SDHAF2</shortName>
    </recommendedName>
</protein>
<dbReference type="PANTHER" id="PTHR12469">
    <property type="entry name" value="PROTEIN EMI5 HOMOLOG, MITOCHONDRIAL"/>
    <property type="match status" value="1"/>
</dbReference>
<comment type="similarity">
    <text evidence="3">Belongs to the SDHAF2 family.</text>
</comment>
<reference evidence="4 5" key="1">
    <citation type="submission" date="2018-11" db="EMBL/GenBank/DDBJ databases">
        <title>Genome sequence of Apiotrichum porosum DSM 27194.</title>
        <authorList>
            <person name="Aliyu H."/>
            <person name="Gorte O."/>
            <person name="Ochsenreither K."/>
        </authorList>
    </citation>
    <scope>NUCLEOTIDE SEQUENCE [LARGE SCALE GENOMIC DNA]</scope>
    <source>
        <strain evidence="4 5">DSM 27194</strain>
    </source>
</reference>
<dbReference type="Pfam" id="PF03937">
    <property type="entry name" value="Sdh5"/>
    <property type="match status" value="1"/>
</dbReference>
<dbReference type="SUPFAM" id="SSF109910">
    <property type="entry name" value="YgfY-like"/>
    <property type="match status" value="1"/>
</dbReference>
<gene>
    <name evidence="4" type="primary">EMI5</name>
    <name evidence="4" type="ORF">EHS24_002268</name>
</gene>
<dbReference type="Proteomes" id="UP000279236">
    <property type="component" value="Unassembled WGS sequence"/>
</dbReference>
<keyword evidence="2 3" id="KW-0143">Chaperone</keyword>
<dbReference type="PANTHER" id="PTHR12469:SF2">
    <property type="entry name" value="SUCCINATE DEHYDROGENASE ASSEMBLY FACTOR 2, MITOCHONDRIAL"/>
    <property type="match status" value="1"/>
</dbReference>
<evidence type="ECO:0000256" key="3">
    <source>
        <dbReference type="HAMAP-Rule" id="MF_03057"/>
    </source>
</evidence>
<organism evidence="4 5">
    <name type="scientific">Apiotrichum porosum</name>
    <dbReference type="NCBI Taxonomy" id="105984"/>
    <lineage>
        <taxon>Eukaryota</taxon>
        <taxon>Fungi</taxon>
        <taxon>Dikarya</taxon>
        <taxon>Basidiomycota</taxon>
        <taxon>Agaricomycotina</taxon>
        <taxon>Tremellomycetes</taxon>
        <taxon>Trichosporonales</taxon>
        <taxon>Trichosporonaceae</taxon>
        <taxon>Apiotrichum</taxon>
    </lineage>
</organism>
<dbReference type="GO" id="GO:0006121">
    <property type="term" value="P:mitochondrial electron transport, succinate to ubiquinone"/>
    <property type="evidence" value="ECO:0007669"/>
    <property type="project" value="UniProtKB-UniRule"/>
</dbReference>
<dbReference type="GO" id="GO:0034553">
    <property type="term" value="P:mitochondrial respiratory chain complex II assembly"/>
    <property type="evidence" value="ECO:0007669"/>
    <property type="project" value="TreeGrafter"/>
</dbReference>
<proteinExistence type="inferred from homology"/>
<dbReference type="OrthoDB" id="284292at2759"/>
<dbReference type="InterPro" id="IPR036714">
    <property type="entry name" value="SDH_sf"/>
</dbReference>
<keyword evidence="1 3" id="KW-0496">Mitochondrion</keyword>
<dbReference type="GeneID" id="39586811"/>
<dbReference type="STRING" id="105984.A0A427XI87"/>
<comment type="caution">
    <text evidence="4">The sequence shown here is derived from an EMBL/GenBank/DDBJ whole genome shotgun (WGS) entry which is preliminary data.</text>
</comment>
<evidence type="ECO:0000256" key="1">
    <source>
        <dbReference type="ARBA" id="ARBA00023128"/>
    </source>
</evidence>
<dbReference type="EMBL" id="RSCE01000012">
    <property type="protein sequence ID" value="RSH78542.1"/>
    <property type="molecule type" value="Genomic_DNA"/>
</dbReference>
<dbReference type="RefSeq" id="XP_028473689.1">
    <property type="nucleotide sequence ID" value="XM_028618011.1"/>
</dbReference>
<comment type="function">
    <text evidence="3">Plays an essential role in the assembly of succinate dehydrogenase (SDH), an enzyme complex (also referred to as respiratory complex II) that is a component of both the tricarboxylic acid (TCA) cycle and the mitochondrial electron transport chain, and which couples the oxidation of succinate to fumarate with the reduction of ubiquinone (coenzyme Q) to ubiquinol. Required for flavinylation (covalent attachment of FAD) of the flavoprotein subunit of the SDH catalytic dimer.</text>
</comment>
<evidence type="ECO:0000256" key="2">
    <source>
        <dbReference type="ARBA" id="ARBA00023186"/>
    </source>
</evidence>
<evidence type="ECO:0000313" key="4">
    <source>
        <dbReference type="EMBL" id="RSH78542.1"/>
    </source>
</evidence>
<accession>A0A427XI87</accession>